<gene>
    <name evidence="1" type="ORF">GCM10017620_23460</name>
</gene>
<accession>A0ABQ5TAK4</accession>
<dbReference type="RefSeq" id="WP_271165570.1">
    <property type="nucleotide sequence ID" value="NZ_BSFD01000009.1"/>
</dbReference>
<keyword evidence="2" id="KW-1185">Reference proteome</keyword>
<reference evidence="1" key="1">
    <citation type="journal article" date="2014" name="Int. J. Syst. Evol. Microbiol.">
        <title>Complete genome of a new Firmicutes species belonging to the dominant human colonic microbiota ('Ruminococcus bicirculans') reveals two chromosomes and a selective capacity to utilize plant glucans.</title>
        <authorList>
            <consortium name="NISC Comparative Sequencing Program"/>
            <person name="Wegmann U."/>
            <person name="Louis P."/>
            <person name="Goesmann A."/>
            <person name="Henrissat B."/>
            <person name="Duncan S.H."/>
            <person name="Flint H.J."/>
        </authorList>
    </citation>
    <scope>NUCLEOTIDE SEQUENCE</scope>
    <source>
        <strain evidence="1">VKM B-1499</strain>
    </source>
</reference>
<comment type="caution">
    <text evidence="1">The sequence shown here is derived from an EMBL/GenBank/DDBJ whole genome shotgun (WGS) entry which is preliminary data.</text>
</comment>
<dbReference type="InterPro" id="IPR036086">
    <property type="entry name" value="ParB/Sulfiredoxin_sf"/>
</dbReference>
<dbReference type="EMBL" id="BSFD01000009">
    <property type="protein sequence ID" value="GLK49373.1"/>
    <property type="molecule type" value="Genomic_DNA"/>
</dbReference>
<organism evidence="1 2">
    <name type="scientific">Brevundimonas intermedia</name>
    <dbReference type="NCBI Taxonomy" id="74315"/>
    <lineage>
        <taxon>Bacteria</taxon>
        <taxon>Pseudomonadati</taxon>
        <taxon>Pseudomonadota</taxon>
        <taxon>Alphaproteobacteria</taxon>
        <taxon>Caulobacterales</taxon>
        <taxon>Caulobacteraceae</taxon>
        <taxon>Brevundimonas</taxon>
    </lineage>
</organism>
<proteinExistence type="predicted"/>
<evidence type="ECO:0000313" key="2">
    <source>
        <dbReference type="Proteomes" id="UP001143509"/>
    </source>
</evidence>
<dbReference type="Gene3D" id="3.90.1530.10">
    <property type="entry name" value="Conserved hypothetical protein from pyrococcus furiosus pfu- 392566-001, ParB domain"/>
    <property type="match status" value="1"/>
</dbReference>
<evidence type="ECO:0008006" key="3">
    <source>
        <dbReference type="Google" id="ProtNLM"/>
    </source>
</evidence>
<name>A0ABQ5TAK4_9CAUL</name>
<dbReference type="Proteomes" id="UP001143509">
    <property type="component" value="Unassembled WGS sequence"/>
</dbReference>
<protein>
    <recommendedName>
        <fullName evidence="3">ParB/Sulfiredoxin domain-containing protein</fullName>
    </recommendedName>
</protein>
<sequence length="380" mass="41978">MAEGNIHLPPIGEAHKVPVELLDFDQNNPRFTPDKEPTSDSDSAVVAMLATSADLAELVQSISTAGYINIEPLIVIERGGRLAVLEGNRRLAAVKALRDPELAKAARVSVPPITREKAETLNQLLVFRVAHEDDARDLIGFKHINGPQSWDAFAKARFAARWLADEQKKPGQSGMNLQQIASRMGDQHMTMHRMVAALHVLNQAEENGVYDIGDRKKKSFSFSHLYTGLSYEEFTNYLGMPRPDRSADPDNNPVPADRYDELRNLLTWLYGSKDRDIEPAVKSQNPDLGRLREVLASPAAIRILAERNDLNEAIITATPADVRFQRHLIAANAELSHALSTMEGFDPVSQPELQTIAESAARRASMVKLQVDAAVTSVPK</sequence>
<dbReference type="SUPFAM" id="SSF110849">
    <property type="entry name" value="ParB/Sulfiredoxin"/>
    <property type="match status" value="1"/>
</dbReference>
<evidence type="ECO:0000313" key="1">
    <source>
        <dbReference type="EMBL" id="GLK49373.1"/>
    </source>
</evidence>
<reference evidence="1" key="2">
    <citation type="submission" date="2023-01" db="EMBL/GenBank/DDBJ databases">
        <authorList>
            <person name="Sun Q."/>
            <person name="Evtushenko L."/>
        </authorList>
    </citation>
    <scope>NUCLEOTIDE SEQUENCE</scope>
    <source>
        <strain evidence="1">VKM B-1499</strain>
    </source>
</reference>